<evidence type="ECO:0000313" key="1">
    <source>
        <dbReference type="EMBL" id="QHV95816.1"/>
    </source>
</evidence>
<dbReference type="Proteomes" id="UP000464577">
    <property type="component" value="Chromosome"/>
</dbReference>
<name>A0A6P1VWR8_9BACT</name>
<reference evidence="1 2" key="1">
    <citation type="submission" date="2019-11" db="EMBL/GenBank/DDBJ databases">
        <title>Spirosoma endbachense sp. nov., isolated from a natural salt meadow.</title>
        <authorList>
            <person name="Rojas J."/>
            <person name="Ambika Manirajan B."/>
            <person name="Ratering S."/>
            <person name="Suarez C."/>
            <person name="Geissler-Plaum R."/>
            <person name="Schnell S."/>
        </authorList>
    </citation>
    <scope>NUCLEOTIDE SEQUENCE [LARGE SCALE GENOMIC DNA]</scope>
    <source>
        <strain evidence="1 2">I-24</strain>
    </source>
</reference>
<dbReference type="EMBL" id="CP045997">
    <property type="protein sequence ID" value="QHV95816.1"/>
    <property type="molecule type" value="Genomic_DNA"/>
</dbReference>
<proteinExistence type="predicted"/>
<dbReference type="InterPro" id="IPR029063">
    <property type="entry name" value="SAM-dependent_MTases_sf"/>
</dbReference>
<keyword evidence="1" id="KW-0489">Methyltransferase</keyword>
<dbReference type="Pfam" id="PF13489">
    <property type="entry name" value="Methyltransf_23"/>
    <property type="match status" value="1"/>
</dbReference>
<dbReference type="AlphaFoldDB" id="A0A6P1VWR8"/>
<dbReference type="SUPFAM" id="SSF53335">
    <property type="entry name" value="S-adenosyl-L-methionine-dependent methyltransferases"/>
    <property type="match status" value="1"/>
</dbReference>
<dbReference type="GO" id="GO:0008757">
    <property type="term" value="F:S-adenosylmethionine-dependent methyltransferase activity"/>
    <property type="evidence" value="ECO:0007669"/>
    <property type="project" value="InterPro"/>
</dbReference>
<dbReference type="GO" id="GO:0032259">
    <property type="term" value="P:methylation"/>
    <property type="evidence" value="ECO:0007669"/>
    <property type="project" value="UniProtKB-KW"/>
</dbReference>
<keyword evidence="1" id="KW-0808">Transferase</keyword>
<organism evidence="1 2">
    <name type="scientific">Spirosoma endbachense</name>
    <dbReference type="NCBI Taxonomy" id="2666025"/>
    <lineage>
        <taxon>Bacteria</taxon>
        <taxon>Pseudomonadati</taxon>
        <taxon>Bacteroidota</taxon>
        <taxon>Cytophagia</taxon>
        <taxon>Cytophagales</taxon>
        <taxon>Cytophagaceae</taxon>
        <taxon>Spirosoma</taxon>
    </lineage>
</organism>
<accession>A0A6P1VWR8</accession>
<dbReference type="KEGG" id="senf:GJR95_12700"/>
<sequence>MSQKGLYVQYGCGLSAPTEWINFDTSPTLRIQKIPLLGRLLKNQLPCTFPANVRIGNIITGLPIPADSCLGVYSSHILEHLCLNDFRKALKNTYTILQPGGLFRCIVPDLETYARQYVAELESGDPRASHRFLSPWGERAMLGVESRPRGAKGILTALLGNSHHLWMWDRHSLTNELQAAGFVSIRPCAFNDSTDPMFRYVEDPDRFQSAVVLECSKQQRKP</sequence>
<gene>
    <name evidence="1" type="ORF">GJR95_12700</name>
</gene>
<keyword evidence="2" id="KW-1185">Reference proteome</keyword>
<dbReference type="Gene3D" id="3.40.50.150">
    <property type="entry name" value="Vaccinia Virus protein VP39"/>
    <property type="match status" value="1"/>
</dbReference>
<evidence type="ECO:0000313" key="2">
    <source>
        <dbReference type="Proteomes" id="UP000464577"/>
    </source>
</evidence>
<dbReference type="RefSeq" id="WP_162386224.1">
    <property type="nucleotide sequence ID" value="NZ_CP045997.1"/>
</dbReference>
<protein>
    <submittedName>
        <fullName evidence="1">Methyltransferase domain-containing protein</fullName>
    </submittedName>
</protein>